<keyword evidence="2" id="KW-1185">Reference proteome</keyword>
<protein>
    <submittedName>
        <fullName evidence="1">Uncharacterized protein</fullName>
    </submittedName>
</protein>
<comment type="caution">
    <text evidence="1">The sequence shown here is derived from an EMBL/GenBank/DDBJ whole genome shotgun (WGS) entry which is preliminary data.</text>
</comment>
<evidence type="ECO:0000313" key="2">
    <source>
        <dbReference type="Proteomes" id="UP000829447"/>
    </source>
</evidence>
<name>A0ACC5X0G4_PANGG</name>
<evidence type="ECO:0000313" key="1">
    <source>
        <dbReference type="EMBL" id="MCI4384727.1"/>
    </source>
</evidence>
<reference evidence="1 2" key="1">
    <citation type="journal article" date="2022" name="bioRxiv">
        <title>An ancient truncated duplication of the anti-Mullerian hormone receptor type 2 gene is a potential conserved master sex determinant in the Pangasiidae catfish family.</title>
        <authorList>
            <person name="Wen M."/>
            <person name="Pan Q."/>
            <person name="Jouanno E."/>
            <person name="Montfort J."/>
            <person name="Zahm M."/>
            <person name="Cabau C."/>
            <person name="Klopp C."/>
            <person name="Iampietro C."/>
            <person name="Roques C."/>
            <person name="Bouchez O."/>
            <person name="Castinel A."/>
            <person name="Donnadieu C."/>
            <person name="Parrinello H."/>
            <person name="Poncet C."/>
            <person name="Belmonte E."/>
            <person name="Gautier V."/>
            <person name="Avarre J.-C."/>
            <person name="Dugue R."/>
            <person name="Gustiano R."/>
            <person name="Ha T.T.T."/>
            <person name="Campet M."/>
            <person name="Sriphairoj K."/>
            <person name="Ribolli J."/>
            <person name="de Almeida F.L."/>
            <person name="Desvignes T."/>
            <person name="Postlethwait J.H."/>
            <person name="Bucao C.F."/>
            <person name="Robinson-Rechavi M."/>
            <person name="Bobe J."/>
            <person name="Herpin A."/>
            <person name="Guiguen Y."/>
        </authorList>
    </citation>
    <scope>NUCLEOTIDE SEQUENCE [LARGE SCALE GENOMIC DNA]</scope>
    <source>
        <strain evidence="1">YG-Dec2019</strain>
    </source>
</reference>
<gene>
    <name evidence="1" type="ORF">PGIGA_G00041810</name>
</gene>
<feature type="non-terminal residue" evidence="1">
    <location>
        <position position="166"/>
    </location>
</feature>
<proteinExistence type="predicted"/>
<accession>A0ACC5X0G4</accession>
<dbReference type="EMBL" id="CM040466">
    <property type="protein sequence ID" value="MCI4384727.1"/>
    <property type="molecule type" value="Genomic_DNA"/>
</dbReference>
<sequence>MYLLFITLVFSLALGPDVKLLNAQEANATLTSMPMELGTESVTALDPADNNLTMAEETTRNEALVYKHFPDKENLTTKAEEVEQTTEEHTMMPTPEFQTNPEHSADPEQEETTTNSITTEPPQTPSPSAAISDPPTISTKPTVIISTSASNYIMPTTTPAITTTIT</sequence>
<organism evidence="1 2">
    <name type="scientific">Pangasianodon gigas</name>
    <name type="common">Mekong giant catfish</name>
    <name type="synonym">Pangasius gigas</name>
    <dbReference type="NCBI Taxonomy" id="30993"/>
    <lineage>
        <taxon>Eukaryota</taxon>
        <taxon>Metazoa</taxon>
        <taxon>Chordata</taxon>
        <taxon>Craniata</taxon>
        <taxon>Vertebrata</taxon>
        <taxon>Euteleostomi</taxon>
        <taxon>Actinopterygii</taxon>
        <taxon>Neopterygii</taxon>
        <taxon>Teleostei</taxon>
        <taxon>Ostariophysi</taxon>
        <taxon>Siluriformes</taxon>
        <taxon>Pangasiidae</taxon>
        <taxon>Pangasianodon</taxon>
    </lineage>
</organism>
<dbReference type="Proteomes" id="UP000829447">
    <property type="component" value="Linkage Group LG13"/>
</dbReference>